<protein>
    <submittedName>
        <fullName evidence="1">Uncharacterized protein</fullName>
    </submittedName>
</protein>
<proteinExistence type="predicted"/>
<dbReference type="EMBL" id="CAADJE010000020">
    <property type="protein sequence ID" value="VFS62660.1"/>
    <property type="molecule type" value="Genomic_DNA"/>
</dbReference>
<dbReference type="AlphaFoldDB" id="A0A485APT3"/>
<name>A0A485APT3_RAOPL</name>
<accession>A0A485APT3</accession>
<sequence length="181" mass="20595">MQAPIALYKTELPSEDAGSKGLVNDIEIHKQLNGPVSQFGQRFWNLLTESQDDIQRLLTECRVTRVHYSDRYLQNPVALALLGGLLKTLKPMLTQEAEVTIDTLFRSKERPGNKPFHDWMSEADFQDFADQWFAASMGRAVEIQAFNSGRDIPHHRKLMVSFDNGQALKIRFDQGDGILAY</sequence>
<gene>
    <name evidence="1" type="ORF">NCTC12998_01971</name>
</gene>
<evidence type="ECO:0000313" key="1">
    <source>
        <dbReference type="EMBL" id="VFS62660.1"/>
    </source>
</evidence>
<reference evidence="1 2" key="1">
    <citation type="submission" date="2019-03" db="EMBL/GenBank/DDBJ databases">
        <authorList>
            <consortium name="Pathogen Informatics"/>
        </authorList>
    </citation>
    <scope>NUCLEOTIDE SEQUENCE [LARGE SCALE GENOMIC DNA]</scope>
    <source>
        <strain evidence="1 2">NCTC12998</strain>
    </source>
</reference>
<dbReference type="Proteomes" id="UP000345637">
    <property type="component" value="Unassembled WGS sequence"/>
</dbReference>
<evidence type="ECO:0000313" key="2">
    <source>
        <dbReference type="Proteomes" id="UP000345637"/>
    </source>
</evidence>
<organism evidence="1 2">
    <name type="scientific">Raoultella planticola</name>
    <name type="common">Klebsiella planticola</name>
    <dbReference type="NCBI Taxonomy" id="575"/>
    <lineage>
        <taxon>Bacteria</taxon>
        <taxon>Pseudomonadati</taxon>
        <taxon>Pseudomonadota</taxon>
        <taxon>Gammaproteobacteria</taxon>
        <taxon>Enterobacterales</taxon>
        <taxon>Enterobacteriaceae</taxon>
        <taxon>Klebsiella/Raoultella group</taxon>
        <taxon>Raoultella</taxon>
    </lineage>
</organism>